<proteinExistence type="predicted"/>
<feature type="region of interest" description="Disordered" evidence="1">
    <location>
        <begin position="1"/>
        <end position="67"/>
    </location>
</feature>
<gene>
    <name evidence="2" type="ORF">EVOR1521_LOCUS8599</name>
</gene>
<dbReference type="AlphaFoldDB" id="A0AA36MUG1"/>
<evidence type="ECO:0000313" key="3">
    <source>
        <dbReference type="Proteomes" id="UP001178507"/>
    </source>
</evidence>
<reference evidence="2" key="1">
    <citation type="submission" date="2023-08" db="EMBL/GenBank/DDBJ databases">
        <authorList>
            <person name="Chen Y."/>
            <person name="Shah S."/>
            <person name="Dougan E. K."/>
            <person name="Thang M."/>
            <person name="Chan C."/>
        </authorList>
    </citation>
    <scope>NUCLEOTIDE SEQUENCE</scope>
</reference>
<name>A0AA36MUG1_9DINO</name>
<keyword evidence="3" id="KW-1185">Reference proteome</keyword>
<evidence type="ECO:0000313" key="2">
    <source>
        <dbReference type="EMBL" id="CAJ1380729.1"/>
    </source>
</evidence>
<dbReference type="Proteomes" id="UP001178507">
    <property type="component" value="Unassembled WGS sequence"/>
</dbReference>
<protein>
    <submittedName>
        <fullName evidence="2">Uncharacterized protein</fullName>
    </submittedName>
</protein>
<comment type="caution">
    <text evidence="2">The sequence shown here is derived from an EMBL/GenBank/DDBJ whole genome shotgun (WGS) entry which is preliminary data.</text>
</comment>
<evidence type="ECO:0000256" key="1">
    <source>
        <dbReference type="SAM" id="MobiDB-lite"/>
    </source>
</evidence>
<sequence length="143" mass="15878">MPRTPRALSRTPRRDRNEREEDNSDFPATPPAPRVASRRLAEDRPSDSEPALKGAKAVAPPRDTVSGRLRCSGQVASLDTCDSEEEHSTSDAFQVRLAQLRSLGLRCERLLELGYPFSQEVLPLVLSASQKAAEEAPSKRQRR</sequence>
<dbReference type="EMBL" id="CAUJNA010000743">
    <property type="protein sequence ID" value="CAJ1380729.1"/>
    <property type="molecule type" value="Genomic_DNA"/>
</dbReference>
<accession>A0AA36MUG1</accession>
<organism evidence="2 3">
    <name type="scientific">Effrenium voratum</name>
    <dbReference type="NCBI Taxonomy" id="2562239"/>
    <lineage>
        <taxon>Eukaryota</taxon>
        <taxon>Sar</taxon>
        <taxon>Alveolata</taxon>
        <taxon>Dinophyceae</taxon>
        <taxon>Suessiales</taxon>
        <taxon>Symbiodiniaceae</taxon>
        <taxon>Effrenium</taxon>
    </lineage>
</organism>